<evidence type="ECO:0000313" key="3">
    <source>
        <dbReference type="Proteomes" id="UP000616839"/>
    </source>
</evidence>
<feature type="compositionally biased region" description="Polar residues" evidence="1">
    <location>
        <begin position="40"/>
        <end position="51"/>
    </location>
</feature>
<dbReference type="Proteomes" id="UP000616839">
    <property type="component" value="Unassembled WGS sequence"/>
</dbReference>
<protein>
    <submittedName>
        <fullName evidence="2">Uncharacterized protein</fullName>
    </submittedName>
</protein>
<dbReference type="EMBL" id="JACYXZ010000003">
    <property type="protein sequence ID" value="MBD8870613.1"/>
    <property type="molecule type" value="Genomic_DNA"/>
</dbReference>
<evidence type="ECO:0000256" key="1">
    <source>
        <dbReference type="SAM" id="MobiDB-lite"/>
    </source>
</evidence>
<feature type="region of interest" description="Disordered" evidence="1">
    <location>
        <begin position="40"/>
        <end position="60"/>
    </location>
</feature>
<proteinExistence type="predicted"/>
<evidence type="ECO:0000313" key="2">
    <source>
        <dbReference type="EMBL" id="MBD8870613.1"/>
    </source>
</evidence>
<gene>
    <name evidence="2" type="ORF">IE331_13335</name>
</gene>
<comment type="caution">
    <text evidence="2">The sequence shown here is derived from an EMBL/GenBank/DDBJ whole genome shotgun (WGS) entry which is preliminary data.</text>
</comment>
<organism evidence="2 3">
    <name type="scientific">Nocardioides donggukensis</name>
    <dbReference type="NCBI Taxonomy" id="2774019"/>
    <lineage>
        <taxon>Bacteria</taxon>
        <taxon>Bacillati</taxon>
        <taxon>Actinomycetota</taxon>
        <taxon>Actinomycetes</taxon>
        <taxon>Propionibacteriales</taxon>
        <taxon>Nocardioidaceae</taxon>
        <taxon>Nocardioides</taxon>
    </lineage>
</organism>
<dbReference type="AlphaFoldDB" id="A0A927PZQ2"/>
<accession>A0A927PZQ2</accession>
<dbReference type="RefSeq" id="WP_192143894.1">
    <property type="nucleotide sequence ID" value="NZ_JACYXZ010000003.1"/>
</dbReference>
<reference evidence="2" key="1">
    <citation type="submission" date="2020-09" db="EMBL/GenBank/DDBJ databases">
        <title>Nocardioides sp. strain MJB4 16S ribosomal RNA gene Genome sequencing and assembly.</title>
        <authorList>
            <person name="Kim I."/>
        </authorList>
    </citation>
    <scope>NUCLEOTIDE SEQUENCE</scope>
    <source>
        <strain evidence="2">MJB4</strain>
    </source>
</reference>
<name>A0A927PZQ2_9ACTN</name>
<keyword evidence="3" id="KW-1185">Reference proteome</keyword>
<sequence length="327" mass="35960">MTKADDTTNGGYVYSKLTAAIDDKQSPLRHYLDTTYPNTRLITTPHSQTSPDIKVPGTPGVNPGTIGTAFDVLIGLRYQPNTIPATARPFARWKPDLAEGWANILNLIAEDPTLIEAAAWAYALAIEAYRSPVTPYAIADLLDEKGRFNEHDLLAIASAEAVAELAALEELAEANLYPHLGTPPEPDPSIEHGWRRAAAWTDPNPTAGDRRRRFGLTFAASRLCQADADLIHDGTLYEFKTRLGTKKKPTGERVDVLPLIDLYQAIAYALFDTNDENGINHIAVYPARYGRHTRWAVEDLLTTLAGRPINIAEERATVWHLLGGKDA</sequence>